<proteinExistence type="predicted"/>
<reference evidence="2" key="2">
    <citation type="journal article" date="2015" name="Fish Shellfish Immunol.">
        <title>Early steps in the European eel (Anguilla anguilla)-Vibrio vulnificus interaction in the gills: Role of the RtxA13 toxin.</title>
        <authorList>
            <person name="Callol A."/>
            <person name="Pajuelo D."/>
            <person name="Ebbesson L."/>
            <person name="Teles M."/>
            <person name="MacKenzie S."/>
            <person name="Amaro C."/>
        </authorList>
    </citation>
    <scope>NUCLEOTIDE SEQUENCE</scope>
</reference>
<evidence type="ECO:0000256" key="1">
    <source>
        <dbReference type="SAM" id="MobiDB-lite"/>
    </source>
</evidence>
<dbReference type="EMBL" id="GBXM01002854">
    <property type="protein sequence ID" value="JAI05724.1"/>
    <property type="molecule type" value="Transcribed_RNA"/>
</dbReference>
<reference evidence="2" key="1">
    <citation type="submission" date="2014-11" db="EMBL/GenBank/DDBJ databases">
        <authorList>
            <person name="Amaro Gonzalez C."/>
        </authorList>
    </citation>
    <scope>NUCLEOTIDE SEQUENCE</scope>
</reference>
<feature type="region of interest" description="Disordered" evidence="1">
    <location>
        <begin position="1"/>
        <end position="24"/>
    </location>
</feature>
<evidence type="ECO:0000313" key="2">
    <source>
        <dbReference type="EMBL" id="JAI05724.1"/>
    </source>
</evidence>
<protein>
    <submittedName>
        <fullName evidence="2">Uncharacterized protein</fullName>
    </submittedName>
</protein>
<feature type="compositionally biased region" description="Polar residues" evidence="1">
    <location>
        <begin position="8"/>
        <end position="23"/>
    </location>
</feature>
<name>A0A0E9XVL9_ANGAN</name>
<sequence length="47" mass="5541">MQLRRSRGSLNQPRSTLFSNNGTARRGSFHSYNGLPTMIMYSYFYIY</sequence>
<dbReference type="AlphaFoldDB" id="A0A0E9XVL9"/>
<accession>A0A0E9XVL9</accession>
<organism evidence="2">
    <name type="scientific">Anguilla anguilla</name>
    <name type="common">European freshwater eel</name>
    <name type="synonym">Muraena anguilla</name>
    <dbReference type="NCBI Taxonomy" id="7936"/>
    <lineage>
        <taxon>Eukaryota</taxon>
        <taxon>Metazoa</taxon>
        <taxon>Chordata</taxon>
        <taxon>Craniata</taxon>
        <taxon>Vertebrata</taxon>
        <taxon>Euteleostomi</taxon>
        <taxon>Actinopterygii</taxon>
        <taxon>Neopterygii</taxon>
        <taxon>Teleostei</taxon>
        <taxon>Anguilliformes</taxon>
        <taxon>Anguillidae</taxon>
        <taxon>Anguilla</taxon>
    </lineage>
</organism>